<dbReference type="EMBL" id="BLAD01000093">
    <property type="protein sequence ID" value="GES05085.1"/>
    <property type="molecule type" value="Genomic_DNA"/>
</dbReference>
<organism evidence="1 2">
    <name type="scientific">Acrocarpospora corrugata</name>
    <dbReference type="NCBI Taxonomy" id="35763"/>
    <lineage>
        <taxon>Bacteria</taxon>
        <taxon>Bacillati</taxon>
        <taxon>Actinomycetota</taxon>
        <taxon>Actinomycetes</taxon>
        <taxon>Streptosporangiales</taxon>
        <taxon>Streptosporangiaceae</taxon>
        <taxon>Acrocarpospora</taxon>
    </lineage>
</organism>
<proteinExistence type="predicted"/>
<reference evidence="1 2" key="1">
    <citation type="submission" date="2019-10" db="EMBL/GenBank/DDBJ databases">
        <title>Whole genome shotgun sequence of Acrocarpospora corrugata NBRC 13972.</title>
        <authorList>
            <person name="Ichikawa N."/>
            <person name="Kimura A."/>
            <person name="Kitahashi Y."/>
            <person name="Komaki H."/>
            <person name="Oguchi A."/>
        </authorList>
    </citation>
    <scope>NUCLEOTIDE SEQUENCE [LARGE SCALE GENOMIC DNA]</scope>
    <source>
        <strain evidence="1 2">NBRC 13972</strain>
    </source>
</reference>
<name>A0A5M3W7Q7_9ACTN</name>
<gene>
    <name evidence="1" type="ORF">Acor_71530</name>
</gene>
<keyword evidence="2" id="KW-1185">Reference proteome</keyword>
<dbReference type="RefSeq" id="WP_155341126.1">
    <property type="nucleotide sequence ID" value="NZ_BAAABN010000040.1"/>
</dbReference>
<sequence length="165" mass="18228">MVSRLVEAELSRYDWAQLYTCGGTAEQVPAAVRGMLESVSGDEVDRYYWRLENRVVVQQALYSSAPAVIGALLAGLADDIAFPARVGALELLYQIASGESGPEAVVEGKPNLGHECRTLVRKGLWIIYRQLFIGPGDAASDLLEVIETDVDRLEKMREIAKFKKR</sequence>
<dbReference type="AlphaFoldDB" id="A0A5M3W7Q7"/>
<accession>A0A5M3W7Q7</accession>
<evidence type="ECO:0000313" key="1">
    <source>
        <dbReference type="EMBL" id="GES05085.1"/>
    </source>
</evidence>
<protein>
    <recommendedName>
        <fullName evidence="3">HEAT repeat domain-containing protein</fullName>
    </recommendedName>
</protein>
<comment type="caution">
    <text evidence="1">The sequence shown here is derived from an EMBL/GenBank/DDBJ whole genome shotgun (WGS) entry which is preliminary data.</text>
</comment>
<evidence type="ECO:0008006" key="3">
    <source>
        <dbReference type="Google" id="ProtNLM"/>
    </source>
</evidence>
<dbReference type="OrthoDB" id="4228720at2"/>
<dbReference type="Proteomes" id="UP000334990">
    <property type="component" value="Unassembled WGS sequence"/>
</dbReference>
<evidence type="ECO:0000313" key="2">
    <source>
        <dbReference type="Proteomes" id="UP000334990"/>
    </source>
</evidence>